<dbReference type="Proteomes" id="UP000286947">
    <property type="component" value="Unassembled WGS sequence"/>
</dbReference>
<feature type="transmembrane region" description="Helical" evidence="7">
    <location>
        <begin position="33"/>
        <end position="49"/>
    </location>
</feature>
<evidence type="ECO:0000256" key="2">
    <source>
        <dbReference type="ARBA" id="ARBA00007977"/>
    </source>
</evidence>
<evidence type="ECO:0000313" key="9">
    <source>
        <dbReference type="Proteomes" id="UP000286947"/>
    </source>
</evidence>
<dbReference type="Pfam" id="PF03601">
    <property type="entry name" value="Cons_hypoth698"/>
    <property type="match status" value="1"/>
</dbReference>
<dbReference type="PANTHER" id="PTHR30106">
    <property type="entry name" value="INNER MEMBRANE PROTEIN YEIH-RELATED"/>
    <property type="match status" value="1"/>
</dbReference>
<dbReference type="PANTHER" id="PTHR30106:SF2">
    <property type="entry name" value="UPF0324 INNER MEMBRANE PROTEIN YEIH"/>
    <property type="match status" value="1"/>
</dbReference>
<feature type="transmembrane region" description="Helical" evidence="7">
    <location>
        <begin position="84"/>
        <end position="109"/>
    </location>
</feature>
<reference evidence="8 9" key="1">
    <citation type="submission" date="2018-01" db="EMBL/GenBank/DDBJ databases">
        <title>Saezia sanguinis gen. nov., sp. nov., in the order Burkholderiales isolated from human blood.</title>
        <authorList>
            <person name="Medina-Pascual M.J."/>
            <person name="Valdezate S."/>
            <person name="Monzon S."/>
            <person name="Cuesta I."/>
            <person name="Carrasco G."/>
            <person name="Villalon P."/>
            <person name="Saez-Nieto J.A."/>
        </authorList>
    </citation>
    <scope>NUCLEOTIDE SEQUENCE [LARGE SCALE GENOMIC DNA]</scope>
    <source>
        <strain evidence="8 9">CNM695-12</strain>
    </source>
</reference>
<evidence type="ECO:0000256" key="1">
    <source>
        <dbReference type="ARBA" id="ARBA00004651"/>
    </source>
</evidence>
<evidence type="ECO:0000313" key="8">
    <source>
        <dbReference type="EMBL" id="RUS67948.1"/>
    </source>
</evidence>
<feature type="transmembrane region" description="Helical" evidence="7">
    <location>
        <begin position="121"/>
        <end position="138"/>
    </location>
</feature>
<gene>
    <name evidence="8" type="ORF">CUZ56_00430</name>
</gene>
<comment type="caution">
    <text evidence="8">The sequence shown here is derived from an EMBL/GenBank/DDBJ whole genome shotgun (WGS) entry which is preliminary data.</text>
</comment>
<evidence type="ECO:0000256" key="6">
    <source>
        <dbReference type="ARBA" id="ARBA00023136"/>
    </source>
</evidence>
<accession>A0A433SGU1</accession>
<keyword evidence="6 7" id="KW-0472">Membrane</keyword>
<feature type="transmembrane region" description="Helical" evidence="7">
    <location>
        <begin position="150"/>
        <end position="172"/>
    </location>
</feature>
<dbReference type="InterPro" id="IPR004630">
    <property type="entry name" value="UPF0324_YeiH-like"/>
</dbReference>
<name>A0A433SGU1_9BURK</name>
<proteinExistence type="inferred from homology"/>
<dbReference type="InterPro" id="IPR018383">
    <property type="entry name" value="UPF0324_pro"/>
</dbReference>
<evidence type="ECO:0000256" key="5">
    <source>
        <dbReference type="ARBA" id="ARBA00022989"/>
    </source>
</evidence>
<dbReference type="GO" id="GO:0005886">
    <property type="term" value="C:plasma membrane"/>
    <property type="evidence" value="ECO:0007669"/>
    <property type="project" value="UniProtKB-SubCell"/>
</dbReference>
<protein>
    <submittedName>
        <fullName evidence="8">Uncharacterized protein</fullName>
    </submittedName>
</protein>
<keyword evidence="9" id="KW-1185">Reference proteome</keyword>
<comment type="subcellular location">
    <subcellularLocation>
        <location evidence="1">Cell membrane</location>
        <topology evidence="1">Multi-pass membrane protein</topology>
    </subcellularLocation>
</comment>
<comment type="similarity">
    <text evidence="2">Belongs to the UPF0324 family.</text>
</comment>
<feature type="transmembrane region" description="Helical" evidence="7">
    <location>
        <begin position="318"/>
        <end position="342"/>
    </location>
</feature>
<evidence type="ECO:0000256" key="3">
    <source>
        <dbReference type="ARBA" id="ARBA00022475"/>
    </source>
</evidence>
<organism evidence="8 9">
    <name type="scientific">Saezia sanguinis</name>
    <dbReference type="NCBI Taxonomy" id="1965230"/>
    <lineage>
        <taxon>Bacteria</taxon>
        <taxon>Pseudomonadati</taxon>
        <taxon>Pseudomonadota</taxon>
        <taxon>Betaproteobacteria</taxon>
        <taxon>Burkholderiales</taxon>
        <taxon>Saeziaceae</taxon>
        <taxon>Saezia</taxon>
    </lineage>
</organism>
<dbReference type="RefSeq" id="WP_239441962.1">
    <property type="nucleotide sequence ID" value="NZ_PQSP01000001.1"/>
</dbReference>
<dbReference type="NCBIfam" id="TIGR00698">
    <property type="entry name" value="YeiH family putative sulfate export transporter"/>
    <property type="match status" value="1"/>
</dbReference>
<feature type="transmembrane region" description="Helical" evidence="7">
    <location>
        <begin position="220"/>
        <end position="238"/>
    </location>
</feature>
<evidence type="ECO:0000256" key="4">
    <source>
        <dbReference type="ARBA" id="ARBA00022692"/>
    </source>
</evidence>
<dbReference type="AlphaFoldDB" id="A0A433SGU1"/>
<keyword evidence="3" id="KW-1003">Cell membrane</keyword>
<dbReference type="EMBL" id="PQSP01000001">
    <property type="protein sequence ID" value="RUS67948.1"/>
    <property type="molecule type" value="Genomic_DNA"/>
</dbReference>
<evidence type="ECO:0000256" key="7">
    <source>
        <dbReference type="SAM" id="Phobius"/>
    </source>
</evidence>
<keyword evidence="4 7" id="KW-0812">Transmembrane</keyword>
<keyword evidence="5 7" id="KW-1133">Transmembrane helix</keyword>
<feature type="transmembrane region" description="Helical" evidence="7">
    <location>
        <begin position="284"/>
        <end position="306"/>
    </location>
</feature>
<feature type="transmembrane region" description="Helical" evidence="7">
    <location>
        <begin position="258"/>
        <end position="277"/>
    </location>
</feature>
<sequence>MKLMPGVLLAVALAYCALYVSHSSWVQPWGISASLLAIVGGMLIGNTIYHRMAPVCHAGVDFSKQKILRLAIILFGLRLTLQDVASVGITAVLIDATVICTTFGLTIWLGRKWFGLDRHSIILIGSGCSICGAAAVMATESLIKARTEKVTMAVATVVVFGTLAMFIYPLLYPLILKYWGVSEFSFGIFTGSTIHEVAQVVAAGNAIGEHAADTAVISKMIRVLMLAPFLLALSTWQLREQNGNQNENDLPRNAQITIPWFAVGFMLMAVINSLHILPAPLVQSVIYADDVMMTTAMAALGLTSHVSAFRKAGIKPLLLAALMFGWLVIGGGMINAGFNLLLR</sequence>